<evidence type="ECO:0000313" key="1">
    <source>
        <dbReference type="EMBL" id="KAH7567697.1"/>
    </source>
</evidence>
<sequence length="79" mass="9080">MASNSSIYKSWLLLHYRAPTWNSDGIGLQIGNTLSEIDAKGYLGWDDLWWDCYSNCDLGRHNRTMRLGKGGTIYLQFSF</sequence>
<protein>
    <submittedName>
        <fullName evidence="1">Uncharacterized protein</fullName>
    </submittedName>
</protein>
<gene>
    <name evidence="1" type="ORF">JRO89_XS07G0123800</name>
</gene>
<dbReference type="Proteomes" id="UP000827721">
    <property type="component" value="Unassembled WGS sequence"/>
</dbReference>
<keyword evidence="2" id="KW-1185">Reference proteome</keyword>
<comment type="caution">
    <text evidence="1">The sequence shown here is derived from an EMBL/GenBank/DDBJ whole genome shotgun (WGS) entry which is preliminary data.</text>
</comment>
<proteinExistence type="predicted"/>
<dbReference type="EMBL" id="JAFEMO010000007">
    <property type="protein sequence ID" value="KAH7567697.1"/>
    <property type="molecule type" value="Genomic_DNA"/>
</dbReference>
<name>A0ABQ8HTQ5_9ROSI</name>
<reference evidence="1 2" key="1">
    <citation type="submission" date="2021-02" db="EMBL/GenBank/DDBJ databases">
        <title>Plant Genome Project.</title>
        <authorList>
            <person name="Zhang R.-G."/>
        </authorList>
    </citation>
    <scope>NUCLEOTIDE SEQUENCE [LARGE SCALE GENOMIC DNA]</scope>
    <source>
        <tissue evidence="1">Leaves</tissue>
    </source>
</reference>
<accession>A0ABQ8HTQ5</accession>
<evidence type="ECO:0000313" key="2">
    <source>
        <dbReference type="Proteomes" id="UP000827721"/>
    </source>
</evidence>
<organism evidence="1 2">
    <name type="scientific">Xanthoceras sorbifolium</name>
    <dbReference type="NCBI Taxonomy" id="99658"/>
    <lineage>
        <taxon>Eukaryota</taxon>
        <taxon>Viridiplantae</taxon>
        <taxon>Streptophyta</taxon>
        <taxon>Embryophyta</taxon>
        <taxon>Tracheophyta</taxon>
        <taxon>Spermatophyta</taxon>
        <taxon>Magnoliopsida</taxon>
        <taxon>eudicotyledons</taxon>
        <taxon>Gunneridae</taxon>
        <taxon>Pentapetalae</taxon>
        <taxon>rosids</taxon>
        <taxon>malvids</taxon>
        <taxon>Sapindales</taxon>
        <taxon>Sapindaceae</taxon>
        <taxon>Xanthoceroideae</taxon>
        <taxon>Xanthoceras</taxon>
    </lineage>
</organism>